<accession>A0A9P0IJX3</accession>
<feature type="transmembrane region" description="Helical" evidence="6">
    <location>
        <begin position="7"/>
        <end position="29"/>
    </location>
</feature>
<protein>
    <recommendedName>
        <fullName evidence="9">Small integral membrane protein 12</fullName>
    </recommendedName>
</protein>
<sequence>MVFYRILLRYVPMITFPIAFVAGIIGYNIEHAISNVETPSKPSILEEKLKRKDDQKILYNEPPVLERNLSPPLKRDH</sequence>
<comment type="subcellular location">
    <subcellularLocation>
        <location evidence="1">Membrane</location>
        <topology evidence="1">Single-pass membrane protein</topology>
    </subcellularLocation>
</comment>
<evidence type="ECO:0000256" key="5">
    <source>
        <dbReference type="ARBA" id="ARBA00023136"/>
    </source>
</evidence>
<evidence type="ECO:0000313" key="8">
    <source>
        <dbReference type="Proteomes" id="UP001154329"/>
    </source>
</evidence>
<keyword evidence="8" id="KW-1185">Reference proteome</keyword>
<proteinExistence type="inferred from homology"/>
<gene>
    <name evidence="7" type="ORF">APHIGO_LOCUS479</name>
</gene>
<reference evidence="7" key="2">
    <citation type="submission" date="2022-10" db="EMBL/GenBank/DDBJ databases">
        <authorList>
            <consortium name="ENA_rothamsted_submissions"/>
            <consortium name="culmorum"/>
            <person name="King R."/>
        </authorList>
    </citation>
    <scope>NUCLEOTIDE SEQUENCE</scope>
</reference>
<dbReference type="Pfam" id="PF15990">
    <property type="entry name" value="UPF0767"/>
    <property type="match status" value="1"/>
</dbReference>
<dbReference type="InterPro" id="IPR031933">
    <property type="entry name" value="UPF0767"/>
</dbReference>
<reference evidence="7" key="1">
    <citation type="submission" date="2022-02" db="EMBL/GenBank/DDBJ databases">
        <authorList>
            <person name="King R."/>
        </authorList>
    </citation>
    <scope>NUCLEOTIDE SEQUENCE</scope>
</reference>
<keyword evidence="3 6" id="KW-0812">Transmembrane</keyword>
<keyword evidence="5 6" id="KW-0472">Membrane</keyword>
<dbReference type="AlphaFoldDB" id="A0A9P0IJX3"/>
<keyword evidence="4 6" id="KW-1133">Transmembrane helix</keyword>
<evidence type="ECO:0000256" key="4">
    <source>
        <dbReference type="ARBA" id="ARBA00022989"/>
    </source>
</evidence>
<evidence type="ECO:0000313" key="7">
    <source>
        <dbReference type="EMBL" id="CAH1708600.1"/>
    </source>
</evidence>
<evidence type="ECO:0000256" key="6">
    <source>
        <dbReference type="SAM" id="Phobius"/>
    </source>
</evidence>
<evidence type="ECO:0000256" key="2">
    <source>
        <dbReference type="ARBA" id="ARBA00007304"/>
    </source>
</evidence>
<evidence type="ECO:0000256" key="3">
    <source>
        <dbReference type="ARBA" id="ARBA00022692"/>
    </source>
</evidence>
<name>A0A9P0IJX3_APHGO</name>
<dbReference type="EMBL" id="OU899034">
    <property type="protein sequence ID" value="CAH1708600.1"/>
    <property type="molecule type" value="Genomic_DNA"/>
</dbReference>
<evidence type="ECO:0008006" key="9">
    <source>
        <dbReference type="Google" id="ProtNLM"/>
    </source>
</evidence>
<dbReference type="Proteomes" id="UP001154329">
    <property type="component" value="Chromosome 1"/>
</dbReference>
<evidence type="ECO:0000256" key="1">
    <source>
        <dbReference type="ARBA" id="ARBA00004167"/>
    </source>
</evidence>
<dbReference type="GO" id="GO:0016020">
    <property type="term" value="C:membrane"/>
    <property type="evidence" value="ECO:0007669"/>
    <property type="project" value="UniProtKB-SubCell"/>
</dbReference>
<comment type="similarity">
    <text evidence="2">Belongs to the SMIM12 family.</text>
</comment>
<organism evidence="7 8">
    <name type="scientific">Aphis gossypii</name>
    <name type="common">Cotton aphid</name>
    <dbReference type="NCBI Taxonomy" id="80765"/>
    <lineage>
        <taxon>Eukaryota</taxon>
        <taxon>Metazoa</taxon>
        <taxon>Ecdysozoa</taxon>
        <taxon>Arthropoda</taxon>
        <taxon>Hexapoda</taxon>
        <taxon>Insecta</taxon>
        <taxon>Pterygota</taxon>
        <taxon>Neoptera</taxon>
        <taxon>Paraneoptera</taxon>
        <taxon>Hemiptera</taxon>
        <taxon>Sternorrhyncha</taxon>
        <taxon>Aphidomorpha</taxon>
        <taxon>Aphidoidea</taxon>
        <taxon>Aphididae</taxon>
        <taxon>Aphidini</taxon>
        <taxon>Aphis</taxon>
        <taxon>Aphis</taxon>
    </lineage>
</organism>